<dbReference type="OrthoDB" id="443634at2759"/>
<dbReference type="EMBL" id="JAFDVH010000023">
    <property type="protein sequence ID" value="KAG7456246.1"/>
    <property type="molecule type" value="Genomic_DNA"/>
</dbReference>
<evidence type="ECO:0000256" key="4">
    <source>
        <dbReference type="ARBA" id="ARBA00023180"/>
    </source>
</evidence>
<dbReference type="SUPFAM" id="SSF110296">
    <property type="entry name" value="Oligoxyloglucan reducing end-specific cellobiohydrolase"/>
    <property type="match status" value="2"/>
</dbReference>
<dbReference type="Gene3D" id="2.130.10.10">
    <property type="entry name" value="YVTN repeat-like/Quinoprotein amine dehydrogenase"/>
    <property type="match status" value="1"/>
</dbReference>
<dbReference type="GO" id="GO:0016020">
    <property type="term" value="C:membrane"/>
    <property type="evidence" value="ECO:0007669"/>
    <property type="project" value="UniProtKB-SubCell"/>
</dbReference>
<dbReference type="Gene3D" id="3.30.60.270">
    <property type="match status" value="1"/>
</dbReference>
<gene>
    <name evidence="7" type="ORF">MATL_G00249730</name>
</gene>
<dbReference type="InterPro" id="IPR050310">
    <property type="entry name" value="VPS10-sortilin"/>
</dbReference>
<dbReference type="GO" id="GO:0005794">
    <property type="term" value="C:Golgi apparatus"/>
    <property type="evidence" value="ECO:0007669"/>
    <property type="project" value="TreeGrafter"/>
</dbReference>
<comment type="subcellular location">
    <subcellularLocation>
        <location evidence="1">Membrane</location>
    </subcellularLocation>
</comment>
<dbReference type="InterPro" id="IPR031777">
    <property type="entry name" value="Sortilin_C"/>
</dbReference>
<keyword evidence="4" id="KW-0325">Glycoprotein</keyword>
<feature type="transmembrane region" description="Helical" evidence="5">
    <location>
        <begin position="20"/>
        <end position="39"/>
    </location>
</feature>
<name>A0A9D3SVA0_MEGAT</name>
<proteinExistence type="predicted"/>
<dbReference type="GO" id="GO:0016050">
    <property type="term" value="P:vesicle organization"/>
    <property type="evidence" value="ECO:0007669"/>
    <property type="project" value="TreeGrafter"/>
</dbReference>
<keyword evidence="2" id="KW-0677">Repeat</keyword>
<evidence type="ECO:0000256" key="3">
    <source>
        <dbReference type="ARBA" id="ARBA00023136"/>
    </source>
</evidence>
<feature type="domain" description="VPS10" evidence="6">
    <location>
        <begin position="134"/>
        <end position="747"/>
    </location>
</feature>
<dbReference type="SMART" id="SM00602">
    <property type="entry name" value="VPS10"/>
    <property type="match status" value="1"/>
</dbReference>
<dbReference type="Pfam" id="PF15901">
    <property type="entry name" value="Sortilin_C"/>
    <property type="match status" value="1"/>
</dbReference>
<organism evidence="7 8">
    <name type="scientific">Megalops atlanticus</name>
    <name type="common">Tarpon</name>
    <name type="synonym">Clupea gigantea</name>
    <dbReference type="NCBI Taxonomy" id="7932"/>
    <lineage>
        <taxon>Eukaryota</taxon>
        <taxon>Metazoa</taxon>
        <taxon>Chordata</taxon>
        <taxon>Craniata</taxon>
        <taxon>Vertebrata</taxon>
        <taxon>Euteleostomi</taxon>
        <taxon>Actinopterygii</taxon>
        <taxon>Neopterygii</taxon>
        <taxon>Teleostei</taxon>
        <taxon>Elopiformes</taxon>
        <taxon>Megalopidae</taxon>
        <taxon>Megalops</taxon>
    </lineage>
</organism>
<evidence type="ECO:0000259" key="6">
    <source>
        <dbReference type="SMART" id="SM00602"/>
    </source>
</evidence>
<protein>
    <recommendedName>
        <fullName evidence="6">VPS10 domain-containing protein</fullName>
    </recommendedName>
</protein>
<keyword evidence="3 5" id="KW-0472">Membrane</keyword>
<evidence type="ECO:0000313" key="8">
    <source>
        <dbReference type="Proteomes" id="UP001046870"/>
    </source>
</evidence>
<dbReference type="GO" id="GO:0005829">
    <property type="term" value="C:cytosol"/>
    <property type="evidence" value="ECO:0007669"/>
    <property type="project" value="GOC"/>
</dbReference>
<keyword evidence="5" id="KW-0812">Transmembrane</keyword>
<comment type="caution">
    <text evidence="7">The sequence shown here is derived from an EMBL/GenBank/DDBJ whole genome shotgun (WGS) entry which is preliminary data.</text>
</comment>
<dbReference type="Gene3D" id="2.10.70.80">
    <property type="match status" value="1"/>
</dbReference>
<dbReference type="PANTHER" id="PTHR12106">
    <property type="entry name" value="SORTILIN RELATED"/>
    <property type="match status" value="1"/>
</dbReference>
<dbReference type="AlphaFoldDB" id="A0A9D3SVA0"/>
<reference evidence="7" key="1">
    <citation type="submission" date="2021-01" db="EMBL/GenBank/DDBJ databases">
        <authorList>
            <person name="Zahm M."/>
            <person name="Roques C."/>
            <person name="Cabau C."/>
            <person name="Klopp C."/>
            <person name="Donnadieu C."/>
            <person name="Jouanno E."/>
            <person name="Lampietro C."/>
            <person name="Louis A."/>
            <person name="Herpin A."/>
            <person name="Echchiki A."/>
            <person name="Berthelot C."/>
            <person name="Parey E."/>
            <person name="Roest-Crollius H."/>
            <person name="Braasch I."/>
            <person name="Postlethwait J."/>
            <person name="Bobe J."/>
            <person name="Montfort J."/>
            <person name="Bouchez O."/>
            <person name="Begum T."/>
            <person name="Mejri S."/>
            <person name="Adams A."/>
            <person name="Chen W.-J."/>
            <person name="Guiguen Y."/>
        </authorList>
    </citation>
    <scope>NUCLEOTIDE SEQUENCE</scope>
    <source>
        <strain evidence="7">YG-15Mar2019-1</strain>
        <tissue evidence="7">Brain</tissue>
    </source>
</reference>
<dbReference type="InterPro" id="IPR006581">
    <property type="entry name" value="VPS10"/>
</dbReference>
<keyword evidence="8" id="KW-1185">Reference proteome</keyword>
<sequence>MPFCRAPGVRSSGDWRCFSLGMMGILLGVWVLAAVTGAIEGLPGQDRGNARTVVLTRTLHEETTAARAKRAAAGARSSSFTACRLKLAASDLKKLDQNTHETAFHGDDGSSFTLTWVGDGTGVILVLSTISAPQGVVFEAGSSRLYRSEDYGKTFHDITHVINNTFIRKEFGISTGPGNSLKVILIGDVPASEKNGGVIFTSVDAGVSFRPVQLPFHPLQAITFHYLNPDYLVTISVDGGLWLSLDFGNSWNKVHENVHSFMWGSGITLFFSTSPKGTVDADRRGELYLKRTEDLGRTFTTITQNIFSFGYIGGFLFTSVMEKVGEPRVIYVSSDQGDIFNKAQLPSATMEQFYSVLDGDEDMIFMHVDDPGADTYFGTVYTSDDRGILYSKSLERHLFGGEGKSDFTNITSLRGVYLTNVLEEDGRIRTVISFDRGGEWRLLNKPENAECGKNTKNCNLHIHGEYSRFSGLAPMLPLSDPSAVGLVIAHGSVGDSVTSAWPDVYVSDDGGYTWSRTLRGPHHYAILDSGGLVVAVESHSDRLIKTVKFSTDEGQCWNLYNFTEQPIFFAGLATEPGTKTMNLTIWGYRAEEEYRATWVAVTIDFQHLLTRECGEEDYVEWLAHSTGGRDSATVGCVLGYRETFRRLKKLSVCRNGRDYVVSRQQSPCPCTREDYMCDYGYYRHENSSECVEQEELNNHVLEVCLNGEEEELQTSGYRKVPSDRCEGGFTPSRRERTISKHCANSSRVTSAKSTSERDSTILVTVACVSVAVVALATAGFLIARKLLCTERVPAYRFSALQLQDDDQCITVEPQRVTVGNGGAYHNDSDEDLII</sequence>
<evidence type="ECO:0000313" key="7">
    <source>
        <dbReference type="EMBL" id="KAG7456246.1"/>
    </source>
</evidence>
<dbReference type="GO" id="GO:0006895">
    <property type="term" value="P:Golgi to endosome transport"/>
    <property type="evidence" value="ECO:0007669"/>
    <property type="project" value="TreeGrafter"/>
</dbReference>
<dbReference type="InterPro" id="IPR031778">
    <property type="entry name" value="Sortilin_N"/>
</dbReference>
<dbReference type="GO" id="GO:0006897">
    <property type="term" value="P:endocytosis"/>
    <property type="evidence" value="ECO:0007669"/>
    <property type="project" value="TreeGrafter"/>
</dbReference>
<accession>A0A9D3SVA0</accession>
<feature type="transmembrane region" description="Helical" evidence="5">
    <location>
        <begin position="761"/>
        <end position="783"/>
    </location>
</feature>
<dbReference type="Proteomes" id="UP001046870">
    <property type="component" value="Chromosome 23"/>
</dbReference>
<evidence type="ECO:0000256" key="1">
    <source>
        <dbReference type="ARBA" id="ARBA00004370"/>
    </source>
</evidence>
<dbReference type="InterPro" id="IPR015943">
    <property type="entry name" value="WD40/YVTN_repeat-like_dom_sf"/>
</dbReference>
<evidence type="ECO:0000256" key="2">
    <source>
        <dbReference type="ARBA" id="ARBA00022737"/>
    </source>
</evidence>
<keyword evidence="5" id="KW-1133">Transmembrane helix</keyword>
<dbReference type="Pfam" id="PF15902">
    <property type="entry name" value="Sortilin-Vps10"/>
    <property type="match status" value="1"/>
</dbReference>
<dbReference type="CDD" id="cd15482">
    <property type="entry name" value="Sialidase_non-viral"/>
    <property type="match status" value="1"/>
</dbReference>
<evidence type="ECO:0000256" key="5">
    <source>
        <dbReference type="SAM" id="Phobius"/>
    </source>
</evidence>
<dbReference type="PANTHER" id="PTHR12106:SF46">
    <property type="entry name" value="SORTILIN ISOFORM X1"/>
    <property type="match status" value="1"/>
</dbReference>